<dbReference type="GO" id="GO:0005524">
    <property type="term" value="F:ATP binding"/>
    <property type="evidence" value="ECO:0007669"/>
    <property type="project" value="UniProtKB-KW"/>
</dbReference>
<evidence type="ECO:0000256" key="13">
    <source>
        <dbReference type="SAM" id="MobiDB-lite"/>
    </source>
</evidence>
<feature type="compositionally biased region" description="Acidic residues" evidence="13">
    <location>
        <begin position="71"/>
        <end position="86"/>
    </location>
</feature>
<feature type="transmembrane region" description="Helical" evidence="14">
    <location>
        <begin position="174"/>
        <end position="196"/>
    </location>
</feature>
<dbReference type="InterPro" id="IPR004358">
    <property type="entry name" value="Sig_transdc_His_kin-like_C"/>
</dbReference>
<evidence type="ECO:0000256" key="8">
    <source>
        <dbReference type="ARBA" id="ARBA00022777"/>
    </source>
</evidence>
<dbReference type="InterPro" id="IPR003594">
    <property type="entry name" value="HATPase_dom"/>
</dbReference>
<dbReference type="InterPro" id="IPR036890">
    <property type="entry name" value="HATPase_C_sf"/>
</dbReference>
<evidence type="ECO:0000256" key="5">
    <source>
        <dbReference type="ARBA" id="ARBA00022679"/>
    </source>
</evidence>
<reference evidence="17 18" key="1">
    <citation type="submission" date="2020-08" db="EMBL/GenBank/DDBJ databases">
        <title>Genomic Encyclopedia of Type Strains, Phase IV (KMG-IV): sequencing the most valuable type-strain genomes for metagenomic binning, comparative biology and taxonomic classification.</title>
        <authorList>
            <person name="Goeker M."/>
        </authorList>
    </citation>
    <scope>NUCLEOTIDE SEQUENCE [LARGE SCALE GENOMIC DNA]</scope>
    <source>
        <strain evidence="17 18">DSM 106739</strain>
    </source>
</reference>
<keyword evidence="12 14" id="KW-0472">Membrane</keyword>
<keyword evidence="11" id="KW-0902">Two-component regulatory system</keyword>
<evidence type="ECO:0000256" key="2">
    <source>
        <dbReference type="ARBA" id="ARBA00004141"/>
    </source>
</evidence>
<sequence length="462" mass="49803">MPKRISLSLRVVTIVTVTLAAGGLGIGMLVFRAATGQAEEVFDGQLVQTAELIATLTDSAALRHTPPSRDEGDDDEEAEPSTGDDDWVALGAPRFRQRVVYQVWRSGAIPRLLARSTNAPEQALPVAAAGFSERTWEGARWRFYRLERKDHVVIVGQDATVRERLAEEIGEHGVPLFALGFAVAILLTWGAIVLGLRPLARLSRDLEHRAHDRLDPISPAARPRELEVLVAALNGLFERVARAFANERRFTADAAHELRTPLAALAAQIQSAQSAGDEATRLSRLQQALDGTQRMARLVEQLLAAARLDALDTAARETVDVALLTRELAAEMAASALARDVELALESPEHLAARVQPDLVRALLRNLIDNAVRHAPRGSVVTIGVTRDSDRVSLMVRDEGAGMDDALRARAGERFLRGAADDATGAGLGLSIVRRIAALHEGEVRFETAAAGGLLVTAQLKG</sequence>
<evidence type="ECO:0000256" key="11">
    <source>
        <dbReference type="ARBA" id="ARBA00023012"/>
    </source>
</evidence>
<dbReference type="CDD" id="cd00075">
    <property type="entry name" value="HATPase"/>
    <property type="match status" value="1"/>
</dbReference>
<dbReference type="InterPro" id="IPR005467">
    <property type="entry name" value="His_kinase_dom"/>
</dbReference>
<dbReference type="InterPro" id="IPR050428">
    <property type="entry name" value="TCS_sensor_his_kinase"/>
</dbReference>
<comment type="catalytic activity">
    <reaction evidence="1">
        <text>ATP + protein L-histidine = ADP + protein N-phospho-L-histidine.</text>
        <dbReference type="EC" id="2.7.13.3"/>
    </reaction>
</comment>
<dbReference type="SUPFAM" id="SSF47384">
    <property type="entry name" value="Homodimeric domain of signal transducing histidine kinase"/>
    <property type="match status" value="1"/>
</dbReference>
<feature type="domain" description="HAMP" evidence="16">
    <location>
        <begin position="196"/>
        <end position="245"/>
    </location>
</feature>
<evidence type="ECO:0000313" key="18">
    <source>
        <dbReference type="Proteomes" id="UP000561045"/>
    </source>
</evidence>
<evidence type="ECO:0000256" key="6">
    <source>
        <dbReference type="ARBA" id="ARBA00022692"/>
    </source>
</evidence>
<dbReference type="PROSITE" id="PS50885">
    <property type="entry name" value="HAMP"/>
    <property type="match status" value="1"/>
</dbReference>
<keyword evidence="18" id="KW-1185">Reference proteome</keyword>
<keyword evidence="8 17" id="KW-0418">Kinase</keyword>
<dbReference type="InterPro" id="IPR036097">
    <property type="entry name" value="HisK_dim/P_sf"/>
</dbReference>
<dbReference type="SMART" id="SM00387">
    <property type="entry name" value="HATPase_c"/>
    <property type="match status" value="1"/>
</dbReference>
<comment type="caution">
    <text evidence="17">The sequence shown here is derived from an EMBL/GenBank/DDBJ whole genome shotgun (WGS) entry which is preliminary data.</text>
</comment>
<evidence type="ECO:0000256" key="1">
    <source>
        <dbReference type="ARBA" id="ARBA00000085"/>
    </source>
</evidence>
<dbReference type="PRINTS" id="PR00344">
    <property type="entry name" value="BCTRLSENSOR"/>
</dbReference>
<feature type="domain" description="Histidine kinase" evidence="15">
    <location>
        <begin position="253"/>
        <end position="462"/>
    </location>
</feature>
<dbReference type="GO" id="GO:0005886">
    <property type="term" value="C:plasma membrane"/>
    <property type="evidence" value="ECO:0007669"/>
    <property type="project" value="TreeGrafter"/>
</dbReference>
<keyword evidence="10 14" id="KW-1133">Transmembrane helix</keyword>
<evidence type="ECO:0000256" key="9">
    <source>
        <dbReference type="ARBA" id="ARBA00022840"/>
    </source>
</evidence>
<organism evidence="17 18">
    <name type="scientific">Niveibacterium umoris</name>
    <dbReference type="NCBI Taxonomy" id="1193620"/>
    <lineage>
        <taxon>Bacteria</taxon>
        <taxon>Pseudomonadati</taxon>
        <taxon>Pseudomonadota</taxon>
        <taxon>Betaproteobacteria</taxon>
        <taxon>Rhodocyclales</taxon>
        <taxon>Rhodocyclaceae</taxon>
        <taxon>Niveibacterium</taxon>
    </lineage>
</organism>
<accession>A0A840BRU1</accession>
<evidence type="ECO:0000313" key="17">
    <source>
        <dbReference type="EMBL" id="MBB4014248.1"/>
    </source>
</evidence>
<dbReference type="EC" id="2.7.13.3" evidence="3"/>
<name>A0A840BRU1_9RHOO</name>
<feature type="transmembrane region" description="Helical" evidence="14">
    <location>
        <begin position="7"/>
        <end position="31"/>
    </location>
</feature>
<keyword evidence="6 14" id="KW-0812">Transmembrane</keyword>
<dbReference type="SMART" id="SM00388">
    <property type="entry name" value="HisKA"/>
    <property type="match status" value="1"/>
</dbReference>
<gene>
    <name evidence="17" type="ORF">GGR36_003594</name>
</gene>
<dbReference type="InterPro" id="IPR003660">
    <property type="entry name" value="HAMP_dom"/>
</dbReference>
<keyword evidence="7" id="KW-0547">Nucleotide-binding</keyword>
<evidence type="ECO:0000256" key="7">
    <source>
        <dbReference type="ARBA" id="ARBA00022741"/>
    </source>
</evidence>
<dbReference type="SUPFAM" id="SSF55874">
    <property type="entry name" value="ATPase domain of HSP90 chaperone/DNA topoisomerase II/histidine kinase"/>
    <property type="match status" value="1"/>
</dbReference>
<evidence type="ECO:0000256" key="10">
    <source>
        <dbReference type="ARBA" id="ARBA00022989"/>
    </source>
</evidence>
<evidence type="ECO:0000259" key="15">
    <source>
        <dbReference type="PROSITE" id="PS50109"/>
    </source>
</evidence>
<evidence type="ECO:0000256" key="14">
    <source>
        <dbReference type="SAM" id="Phobius"/>
    </source>
</evidence>
<dbReference type="PANTHER" id="PTHR45436:SF14">
    <property type="entry name" value="SENSOR PROTEIN QSEC"/>
    <property type="match status" value="1"/>
</dbReference>
<dbReference type="Proteomes" id="UP000561045">
    <property type="component" value="Unassembled WGS sequence"/>
</dbReference>
<keyword evidence="9" id="KW-0067">ATP-binding</keyword>
<evidence type="ECO:0000256" key="12">
    <source>
        <dbReference type="ARBA" id="ARBA00023136"/>
    </source>
</evidence>
<proteinExistence type="predicted"/>
<dbReference type="PANTHER" id="PTHR45436">
    <property type="entry name" value="SENSOR HISTIDINE KINASE YKOH"/>
    <property type="match status" value="1"/>
</dbReference>
<dbReference type="Pfam" id="PF00512">
    <property type="entry name" value="HisKA"/>
    <property type="match status" value="1"/>
</dbReference>
<dbReference type="CDD" id="cd00082">
    <property type="entry name" value="HisKA"/>
    <property type="match status" value="1"/>
</dbReference>
<keyword evidence="4" id="KW-0597">Phosphoprotein</keyword>
<comment type="subcellular location">
    <subcellularLocation>
        <location evidence="2">Membrane</location>
        <topology evidence="2">Multi-pass membrane protein</topology>
    </subcellularLocation>
</comment>
<evidence type="ECO:0000259" key="16">
    <source>
        <dbReference type="PROSITE" id="PS50885"/>
    </source>
</evidence>
<dbReference type="InterPro" id="IPR003661">
    <property type="entry name" value="HisK_dim/P_dom"/>
</dbReference>
<dbReference type="EMBL" id="JACIET010000002">
    <property type="protein sequence ID" value="MBB4014248.1"/>
    <property type="molecule type" value="Genomic_DNA"/>
</dbReference>
<dbReference type="RefSeq" id="WP_183636127.1">
    <property type="nucleotide sequence ID" value="NZ_BAABLE010000005.1"/>
</dbReference>
<dbReference type="Gene3D" id="1.10.287.130">
    <property type="match status" value="1"/>
</dbReference>
<protein>
    <recommendedName>
        <fullName evidence="3">histidine kinase</fullName>
        <ecNumber evidence="3">2.7.13.3</ecNumber>
    </recommendedName>
</protein>
<feature type="region of interest" description="Disordered" evidence="13">
    <location>
        <begin position="59"/>
        <end position="86"/>
    </location>
</feature>
<evidence type="ECO:0000256" key="3">
    <source>
        <dbReference type="ARBA" id="ARBA00012438"/>
    </source>
</evidence>
<evidence type="ECO:0000256" key="4">
    <source>
        <dbReference type="ARBA" id="ARBA00022553"/>
    </source>
</evidence>
<keyword evidence="5 17" id="KW-0808">Transferase</keyword>
<dbReference type="AlphaFoldDB" id="A0A840BRU1"/>
<dbReference type="Pfam" id="PF02518">
    <property type="entry name" value="HATPase_c"/>
    <property type="match status" value="1"/>
</dbReference>
<dbReference type="Gene3D" id="3.30.565.10">
    <property type="entry name" value="Histidine kinase-like ATPase, C-terminal domain"/>
    <property type="match status" value="1"/>
</dbReference>
<dbReference type="GO" id="GO:0000155">
    <property type="term" value="F:phosphorelay sensor kinase activity"/>
    <property type="evidence" value="ECO:0007669"/>
    <property type="project" value="InterPro"/>
</dbReference>
<dbReference type="PROSITE" id="PS50109">
    <property type="entry name" value="HIS_KIN"/>
    <property type="match status" value="1"/>
</dbReference>